<keyword evidence="11" id="KW-1185">Reference proteome</keyword>
<dbReference type="GO" id="GO:0090245">
    <property type="term" value="P:axis elongation involved in somitogenesis"/>
    <property type="evidence" value="ECO:0007669"/>
    <property type="project" value="Ensembl"/>
</dbReference>
<dbReference type="Pfam" id="PF12145">
    <property type="entry name" value="Med12-LCEWAV"/>
    <property type="match status" value="1"/>
</dbReference>
<evidence type="ECO:0000256" key="2">
    <source>
        <dbReference type="ARBA" id="ARBA00010289"/>
    </source>
</evidence>
<dbReference type="GO" id="GO:0008013">
    <property type="term" value="F:beta-catenin binding"/>
    <property type="evidence" value="ECO:0007669"/>
    <property type="project" value="InterPro"/>
</dbReference>
<evidence type="ECO:0000256" key="7">
    <source>
        <dbReference type="ARBA" id="ARBA00023242"/>
    </source>
</evidence>
<dbReference type="GO" id="GO:1990403">
    <property type="term" value="P:embryonic brain development"/>
    <property type="evidence" value="ECO:0007669"/>
    <property type="project" value="Ensembl"/>
</dbReference>
<feature type="region of interest" description="Disordered" evidence="8">
    <location>
        <begin position="320"/>
        <end position="344"/>
    </location>
</feature>
<feature type="region of interest" description="Disordered" evidence="8">
    <location>
        <begin position="1889"/>
        <end position="1941"/>
    </location>
</feature>
<protein>
    <submittedName>
        <fullName evidence="10">Mediator complex subunit 12</fullName>
    </submittedName>
</protein>
<evidence type="ECO:0000259" key="9">
    <source>
        <dbReference type="SMART" id="SM01281"/>
    </source>
</evidence>
<evidence type="ECO:0000256" key="6">
    <source>
        <dbReference type="ARBA" id="ARBA00023163"/>
    </source>
</evidence>
<name>A0A452GAA2_CAPHI</name>
<feature type="compositionally biased region" description="Low complexity" evidence="8">
    <location>
        <begin position="320"/>
        <end position="330"/>
    </location>
</feature>
<feature type="region of interest" description="Disordered" evidence="8">
    <location>
        <begin position="2021"/>
        <end position="2040"/>
    </location>
</feature>
<feature type="region of interest" description="Disordered" evidence="8">
    <location>
        <begin position="627"/>
        <end position="669"/>
    </location>
</feature>
<reference evidence="11" key="1">
    <citation type="submission" date="2016-04" db="EMBL/GenBank/DDBJ databases">
        <title>Polished mammalian reference genomes with single-molecule sequencing and chromosome conformation capture applied to the Capra hircus genome.</title>
        <authorList>
            <person name="Bickhart D.M."/>
            <person name="Koren S."/>
            <person name="Rosen B."/>
            <person name="Hastie A."/>
            <person name="Liachko I."/>
            <person name="Sullivan S.T."/>
            <person name="Burton J."/>
            <person name="Sayre B.L."/>
            <person name="Huson H.J."/>
            <person name="Lee J."/>
            <person name="Lam E."/>
            <person name="Kelley C.M."/>
            <person name="Hutchison J.L."/>
            <person name="Zhou Y."/>
            <person name="Sun J."/>
            <person name="Crisa A."/>
            <person name="Schwartz J.C."/>
            <person name="Hammond J.A."/>
            <person name="Schroeder S.G."/>
            <person name="Liu G.E."/>
            <person name="Dunham M."/>
            <person name="Shendure J."/>
            <person name="Sonstegard T.S."/>
            <person name="Phillippy A.M."/>
            <person name="Van Tassell C.P."/>
            <person name="Smith T.P."/>
        </authorList>
    </citation>
    <scope>NUCLEOTIDE SEQUENCE [LARGE SCALE GENOMIC DNA]</scope>
</reference>
<feature type="compositionally biased region" description="Basic and acidic residues" evidence="8">
    <location>
        <begin position="1910"/>
        <end position="1920"/>
    </location>
</feature>
<feature type="region of interest" description="Disordered" evidence="8">
    <location>
        <begin position="687"/>
        <end position="717"/>
    </location>
</feature>
<dbReference type="Pfam" id="PF09497">
    <property type="entry name" value="Med12"/>
    <property type="match status" value="1"/>
</dbReference>
<keyword evidence="3" id="KW-0678">Repressor</keyword>
<dbReference type="GO" id="GO:0036342">
    <property type="term" value="P:post-anal tail morphogenesis"/>
    <property type="evidence" value="ECO:0007669"/>
    <property type="project" value="Ensembl"/>
</dbReference>
<evidence type="ECO:0000256" key="3">
    <source>
        <dbReference type="ARBA" id="ARBA00022491"/>
    </source>
</evidence>
<keyword evidence="6" id="KW-0804">Transcription</keyword>
<dbReference type="GO" id="GO:0035019">
    <property type="term" value="P:somatic stem cell population maintenance"/>
    <property type="evidence" value="ECO:0007669"/>
    <property type="project" value="Ensembl"/>
</dbReference>
<dbReference type="GO" id="GO:0003682">
    <property type="term" value="F:chromatin binding"/>
    <property type="evidence" value="ECO:0007669"/>
    <property type="project" value="Ensembl"/>
</dbReference>
<sequence>MAAFGILSYEHRPLKRPRLGPPDVYPQDPKQKEDELTALNVKQGFNNQPAVSGDEHGTAKNVNFNPAKISSNFSSIIAEKLRCNTLPDIGRRKPQVNQKDNFWLVTARSQSAINTWFTDLAGTKPLTQLAKKVPIFSKKEEVFGYLAKYTVPVMRAAWLIKMTCAYYAAISETKVKKRHIDPFTEWTQIITKCLWEQLQKMAEYYRPGPAGSGGCGSTIGPLPHDVEMAIRQWDYNEKLAMFMFQDGMLDRHEFLTWVLECFEKIRPGEDELLKLLLPLLLRYSGEFVQSAYLSRRLAYFCTRRLALQLDGVSSHSSHVMSAQSTSTLPTTPAPQPPTSSTPSTPFSDLLMCPQHRPLVFGLSCILQTILLCCPSALVWHYSLTDSRIKTGSPLDHLPIAPSNLPMPEGNSAFTQQVRAKLREIEQQIKERGQAVEVRWSFDKCQEATAGFTIGRVLHTLEVLDSHSFERSDFSNSLDSLCNRIFGLGPSKDGHEISSDDDAVVSLLCEWAVSCKRSGRHRAMVVAKLLEKRQAEIEAERCGESEAADEKGSIASGSLSAPSAPIFQDVLLQFLDTQAPMLTDPRSESERVEFFNLVLLFCELIRHDVFSHNMYTCTLISRGDLAFGAPGPRPPSPFDDPADDPERKEAEGSSSSKLEDPGLSESMDIDPSSSVLFEDMEKPDFSLFSPTMPCEGKGSPSPEKPDVEKEVKPPPKEKLEGTLGVLYDQPRHVQYATHFPIPQEESCSHECNQRLVVLFGVGKQRDDARHAIKKITKDILKVLNRKGTAETDQLAPIVPLNPGDLTFLGGEDGQKRRRNRPEAFPTAEDIFAKFQHLSHYDQHQVTAQVSRNVLEQITSFALGMSYHLPLVQHVQFIFDLMEYSLSISGLIDFAIQLLNELSVVEAELLLKSSDLVGSYTTSLCLCIVAVLRHYHACLILNQDQMAQVFEGLCGVVKHGMNRSDGSSAERCILAYLYDLYTSCSHLKSKFGELFSDFCSKVKNTIYCNVEPSESNMRWAPEFMIDTLENPAAHTFTYTGLGKSLSENPANRYSFVCNALMHVCVGHHDSDRVNDIAILCAELTGYCKSLSAEWLGVLKALCCSSNNGTCGFNDLLCNVDVSDLSFHDSLATFVAILIARQCLLLEDLIRCAAIPSLLNAACSEQDSEPGARLTCRILLHLFKTPQLNPCQSDGNKPTVGIRSSCDRHLLAASQNRIVDGAVFAVLKAVFVLGDAELKGSGFTVTGGAEELPEEEGGGGSGSRRQGGRNISVETASLDVYAKYVLRSICQQEWVGERCLKSLCEDSNDLQDPVLSSAQAQRLMQLICYPHRLLDNEDGENPQRQRIKRILQNLDQWTMRQSSLELQLMIKQTPNNEMNSLLENIAKATIEVFNSLQRQSSSGNAASNMPSSSKTKKCVRTHPLLSFLFHSLERSGVWLVAPLIAKLPTSVQELENGQHLDTSSRKGTMSLLSQQPFLSLVLTCLKGRMSTVRTPYSLYSQVTRYGSLDDHYLDDCKPKQLMHEALKLRLNLVGGMFDTVQRSTQQTTEWAVLLLEIIISGTVDMQSNNGALHTVLDMLSVLIKWDLAAWRKTNGLTEPGEEAAFWEKVYQLLPLPKPTRDVITCEPQGSLIDTKGNKIAGFDSILQEGGFHQTKVSPWDLFEAPLVLGLSGWTGAWPVERQQSRTVLYHTTSEAPAPRLYLGHLPLPPLKDVRNPCPHPKSRGKKSSRAPQNDNLELLHQHLRNAKKNPNQGQEDYGMGRPKVLHRLLTQNQPLVAPRGSIRPVRLPMQKLHTPPTYPWQRLMYRQQQPAVGFEGHRNLSQGCWDSHLSHQMTPSSSYGLQTSQGYTPSCFSCGIAAITQALHGTMVPPSLLQQPYQSTHPSTNPTLVDHYSPPAAAGPSGYVHQQAPKTNDMGDLHSKTTRGDTTAQNREQNRERIQKQHDCQRGPASQLWAWAQDRQEGWQELREWVDLHQDDGVLQAPAVLASLHLPTCLSVPNSLSQPTTFPVRKEASRRWARAWSWRPSQGRPSPRWKGLHMRTQAS</sequence>
<dbReference type="GO" id="GO:0021510">
    <property type="term" value="P:spinal cord development"/>
    <property type="evidence" value="ECO:0007669"/>
    <property type="project" value="Ensembl"/>
</dbReference>
<dbReference type="GO" id="GO:0007492">
    <property type="term" value="P:endoderm development"/>
    <property type="evidence" value="ECO:0007669"/>
    <property type="project" value="Ensembl"/>
</dbReference>
<comment type="subcellular location">
    <subcellularLocation>
        <location evidence="1">Nucleus</location>
    </subcellularLocation>
</comment>
<dbReference type="Pfam" id="PF12144">
    <property type="entry name" value="Med12-PQL"/>
    <property type="match status" value="1"/>
</dbReference>
<dbReference type="STRING" id="9925.ENSCHIP00000033387"/>
<feature type="domain" description="Mediator complex subunit Med12" evidence="9">
    <location>
        <begin position="101"/>
        <end position="161"/>
    </location>
</feature>
<reference evidence="10" key="2">
    <citation type="submission" date="2025-08" db="UniProtKB">
        <authorList>
            <consortium name="Ensembl"/>
        </authorList>
    </citation>
    <scope>IDENTIFICATION</scope>
</reference>
<dbReference type="PANTHER" id="PTHR46007:SF2">
    <property type="entry name" value="MEDIATOR OF RNA POLYMERASE II TRANSCRIPTION SUBUNIT 12"/>
    <property type="match status" value="1"/>
</dbReference>
<evidence type="ECO:0000256" key="8">
    <source>
        <dbReference type="SAM" id="MobiDB-lite"/>
    </source>
</evidence>
<dbReference type="Ensembl" id="ENSCHIT00000041265.1">
    <property type="protein sequence ID" value="ENSCHIP00000033387.1"/>
    <property type="gene ID" value="ENSCHIG00000026926.1"/>
</dbReference>
<feature type="region of interest" description="Disordered" evidence="8">
    <location>
        <begin position="1241"/>
        <end position="1266"/>
    </location>
</feature>
<dbReference type="GO" id="GO:0001843">
    <property type="term" value="P:neural tube closure"/>
    <property type="evidence" value="ECO:0007669"/>
    <property type="project" value="Ensembl"/>
</dbReference>
<dbReference type="GO" id="GO:0014003">
    <property type="term" value="P:oligodendrocyte development"/>
    <property type="evidence" value="ECO:0007669"/>
    <property type="project" value="Ensembl"/>
</dbReference>
<proteinExistence type="inferred from homology"/>
<evidence type="ECO:0000256" key="4">
    <source>
        <dbReference type="ARBA" id="ARBA00023015"/>
    </source>
</evidence>
<dbReference type="GO" id="GO:0048702">
    <property type="term" value="P:embryonic neurocranium morphogenesis"/>
    <property type="evidence" value="ECO:0007669"/>
    <property type="project" value="Ensembl"/>
</dbReference>
<dbReference type="GO" id="GO:0060071">
    <property type="term" value="P:Wnt signaling pathway, planar cell polarity pathway"/>
    <property type="evidence" value="ECO:0007669"/>
    <property type="project" value="Ensembl"/>
</dbReference>
<dbReference type="GO" id="GO:0016592">
    <property type="term" value="C:mediator complex"/>
    <property type="evidence" value="ECO:0007669"/>
    <property type="project" value="Ensembl"/>
</dbReference>
<reference evidence="10" key="3">
    <citation type="submission" date="2025-09" db="UniProtKB">
        <authorList>
            <consortium name="Ensembl"/>
        </authorList>
    </citation>
    <scope>IDENTIFICATION</scope>
</reference>
<dbReference type="GO" id="GO:0014044">
    <property type="term" value="P:Schwann cell development"/>
    <property type="evidence" value="ECO:0007669"/>
    <property type="project" value="Ensembl"/>
</dbReference>
<feature type="compositionally biased region" description="Basic and acidic residues" evidence="8">
    <location>
        <begin position="1929"/>
        <end position="1941"/>
    </location>
</feature>
<dbReference type="Proteomes" id="UP000291000">
    <property type="component" value="Unassembled WGS sequence"/>
</dbReference>
<dbReference type="GO" id="GO:1990508">
    <property type="term" value="C:CKM complex"/>
    <property type="evidence" value="ECO:0007669"/>
    <property type="project" value="Ensembl"/>
</dbReference>
<dbReference type="GO" id="GO:0007507">
    <property type="term" value="P:heart development"/>
    <property type="evidence" value="ECO:0007669"/>
    <property type="project" value="Ensembl"/>
</dbReference>
<dbReference type="SMART" id="SM01281">
    <property type="entry name" value="Med12"/>
    <property type="match status" value="1"/>
</dbReference>
<keyword evidence="4" id="KW-0805">Transcription regulation</keyword>
<dbReference type="Bgee" id="ENSCHIG00000026926">
    <property type="expression patterns" value="Expressed in testis and 17 other cell types or tissues"/>
</dbReference>
<dbReference type="GO" id="GO:0003713">
    <property type="term" value="F:transcription coactivator activity"/>
    <property type="evidence" value="ECO:0007669"/>
    <property type="project" value="Ensembl"/>
</dbReference>
<feature type="region of interest" description="Disordered" evidence="8">
    <location>
        <begin position="1708"/>
        <end position="1730"/>
    </location>
</feature>
<keyword evidence="5" id="KW-0010">Activator</keyword>
<dbReference type="InterPro" id="IPR021990">
    <property type="entry name" value="Mediator_Med12_LCEWAV"/>
</dbReference>
<feature type="compositionally biased region" description="Basic and acidic residues" evidence="8">
    <location>
        <begin position="702"/>
        <end position="717"/>
    </location>
</feature>
<evidence type="ECO:0000256" key="5">
    <source>
        <dbReference type="ARBA" id="ARBA00023159"/>
    </source>
</evidence>
<dbReference type="InterPro" id="IPR051647">
    <property type="entry name" value="Mediator_comp_sub12"/>
</dbReference>
<dbReference type="OMA" id="YQQSHDK"/>
<evidence type="ECO:0000256" key="1">
    <source>
        <dbReference type="ARBA" id="ARBA00004123"/>
    </source>
</evidence>
<dbReference type="GO" id="GO:0000978">
    <property type="term" value="F:RNA polymerase II cis-regulatory region sequence-specific DNA binding"/>
    <property type="evidence" value="ECO:0007669"/>
    <property type="project" value="Ensembl"/>
</dbReference>
<keyword evidence="7" id="KW-0539">Nucleus</keyword>
<dbReference type="PANTHER" id="PTHR46007">
    <property type="entry name" value="MEDIATOR OF RNA POLYMERASE II TRANSCRIPTION SUBUNIT 12"/>
    <property type="match status" value="1"/>
</dbReference>
<dbReference type="InterPro" id="IPR019035">
    <property type="entry name" value="Mediator_Med12"/>
</dbReference>
<evidence type="ECO:0000313" key="10">
    <source>
        <dbReference type="Ensembl" id="ENSCHIP00000033387.1"/>
    </source>
</evidence>
<accession>A0A452GAA2</accession>
<comment type="similarity">
    <text evidence="2">Belongs to the Mediator complex subunit 12 family.</text>
</comment>
<gene>
    <name evidence="10" type="primary">MED12</name>
</gene>
<dbReference type="GeneTree" id="ENSGT00440000037505"/>
<evidence type="ECO:0000313" key="11">
    <source>
        <dbReference type="Proteomes" id="UP000291000"/>
    </source>
</evidence>
<organism evidence="10 11">
    <name type="scientific">Capra hircus</name>
    <name type="common">Goat</name>
    <dbReference type="NCBI Taxonomy" id="9925"/>
    <lineage>
        <taxon>Eukaryota</taxon>
        <taxon>Metazoa</taxon>
        <taxon>Chordata</taxon>
        <taxon>Craniata</taxon>
        <taxon>Vertebrata</taxon>
        <taxon>Euteleostomi</taxon>
        <taxon>Mammalia</taxon>
        <taxon>Eutheria</taxon>
        <taxon>Laurasiatheria</taxon>
        <taxon>Artiodactyla</taxon>
        <taxon>Ruminantia</taxon>
        <taxon>Pecora</taxon>
        <taxon>Bovidae</taxon>
        <taxon>Caprinae</taxon>
        <taxon>Capra</taxon>
    </lineage>
</organism>
<dbReference type="GO" id="GO:0060261">
    <property type="term" value="P:positive regulation of transcription initiation by RNA polymerase II"/>
    <property type="evidence" value="ECO:0007669"/>
    <property type="project" value="Ensembl"/>
</dbReference>
<dbReference type="GO" id="GO:0046966">
    <property type="term" value="F:nuclear thyroid hormone receptor binding"/>
    <property type="evidence" value="ECO:0007669"/>
    <property type="project" value="Ensembl"/>
</dbReference>
<dbReference type="InterPro" id="IPR021989">
    <property type="entry name" value="Mediator_Med12_catenin-bd"/>
</dbReference>